<feature type="compositionally biased region" description="Basic and acidic residues" evidence="1">
    <location>
        <begin position="75"/>
        <end position="86"/>
    </location>
</feature>
<gene>
    <name evidence="2" type="ORF">J0M35_14645</name>
</gene>
<protein>
    <recommendedName>
        <fullName evidence="4">RNA polymerase sigma factor</fullName>
    </recommendedName>
</protein>
<dbReference type="Proteomes" id="UP000664277">
    <property type="component" value="Unassembled WGS sequence"/>
</dbReference>
<evidence type="ECO:0000313" key="2">
    <source>
        <dbReference type="EMBL" id="MBN8661601.1"/>
    </source>
</evidence>
<name>A0A8J7PE46_9BACT</name>
<evidence type="ECO:0000313" key="3">
    <source>
        <dbReference type="Proteomes" id="UP000664277"/>
    </source>
</evidence>
<feature type="region of interest" description="Disordered" evidence="1">
    <location>
        <begin position="75"/>
        <end position="109"/>
    </location>
</feature>
<comment type="caution">
    <text evidence="2">The sequence shown here is derived from an EMBL/GenBank/DDBJ whole genome shotgun (WGS) entry which is preliminary data.</text>
</comment>
<sequence length="264" mass="29602">MEFTPQRMMRYIRSRARLATSEDAEDILQNALLLVTQHFDPAHPDAKLALYCMGACNKAIAQNLERYHKVSLRKKPIEKEQDKDADKDQDEDQDKDGDALAKKPPSGAKRAHLELDLELESREAVVDGSVLTVKTLAPAKAFDDAPSTTSQYRTTSLDSMFDEEDGRSAEDLFGEEVSVTGASGGADPASRALINDLVEQVLQELPSAIHRTCFVLKYVEGYKREDLIECLKMDAKSIDTIDKRIVRTLKAFKDKLDQDEARIR</sequence>
<dbReference type="InterPro" id="IPR036388">
    <property type="entry name" value="WH-like_DNA-bd_sf"/>
</dbReference>
<proteinExistence type="predicted"/>
<evidence type="ECO:0000256" key="1">
    <source>
        <dbReference type="SAM" id="MobiDB-lite"/>
    </source>
</evidence>
<dbReference type="EMBL" id="JAFLCK010000022">
    <property type="protein sequence ID" value="MBN8661601.1"/>
    <property type="molecule type" value="Genomic_DNA"/>
</dbReference>
<dbReference type="Gene3D" id="1.10.10.10">
    <property type="entry name" value="Winged helix-like DNA-binding domain superfamily/Winged helix DNA-binding domain"/>
    <property type="match status" value="1"/>
</dbReference>
<organism evidence="2 3">
    <name type="scientific">Candidatus Obscuribacter phosphatis</name>
    <dbReference type="NCBI Taxonomy" id="1906157"/>
    <lineage>
        <taxon>Bacteria</taxon>
        <taxon>Bacillati</taxon>
        <taxon>Candidatus Melainabacteria</taxon>
        <taxon>Candidatus Obscuribacterales</taxon>
        <taxon>Candidatus Obscuribacteraceae</taxon>
        <taxon>Candidatus Obscuribacter</taxon>
    </lineage>
</organism>
<dbReference type="AlphaFoldDB" id="A0A8J7PE46"/>
<evidence type="ECO:0008006" key="4">
    <source>
        <dbReference type="Google" id="ProtNLM"/>
    </source>
</evidence>
<accession>A0A8J7PE46</accession>
<reference evidence="2" key="1">
    <citation type="submission" date="2021-02" db="EMBL/GenBank/DDBJ databases">
        <title>Genome-Resolved Metagenomics of a Microbial Community Performing Photosynthetic Biological Nutrient Removal.</title>
        <authorList>
            <person name="Mcdaniel E.A."/>
        </authorList>
    </citation>
    <scope>NUCLEOTIDE SEQUENCE</scope>
    <source>
        <strain evidence="2">UWPOB_OBS1</strain>
    </source>
</reference>